<protein>
    <recommendedName>
        <fullName evidence="3">Sulfur reduction protein DsrE</fullName>
    </recommendedName>
</protein>
<dbReference type="OrthoDB" id="5794490at2"/>
<evidence type="ECO:0000313" key="2">
    <source>
        <dbReference type="Proteomes" id="UP000031631"/>
    </source>
</evidence>
<dbReference type="AlphaFoldDB" id="A0A7U6GHF9"/>
<reference evidence="1 2" key="1">
    <citation type="journal article" date="2014" name="PLoS ONE">
        <title>Physiological and genomic features of a novel sulfur-oxidizing gammaproteobacterium belonging to a previously uncultivated symbiotic lineage isolated from a hydrothermal vent.</title>
        <authorList>
            <person name="Nunoura T."/>
            <person name="Takaki Y."/>
            <person name="Kazama H."/>
            <person name="Kakuta J."/>
            <person name="Shimamura S."/>
            <person name="Makita H."/>
            <person name="Hirai M."/>
            <person name="Miyazaki M."/>
            <person name="Takai K."/>
        </authorList>
    </citation>
    <scope>NUCLEOTIDE SEQUENCE [LARGE SCALE GENOMIC DNA]</scope>
    <source>
        <strain evidence="1 2">Hiromi1</strain>
    </source>
</reference>
<dbReference type="EMBL" id="AP012273">
    <property type="protein sequence ID" value="BAO43729.1"/>
    <property type="molecule type" value="Genomic_DNA"/>
</dbReference>
<gene>
    <name evidence="1" type="ORF">TBH_C0792</name>
</gene>
<evidence type="ECO:0000313" key="1">
    <source>
        <dbReference type="EMBL" id="BAO43729.1"/>
    </source>
</evidence>
<dbReference type="Gene3D" id="3.40.1260.10">
    <property type="entry name" value="DsrEFH-like"/>
    <property type="match status" value="1"/>
</dbReference>
<dbReference type="SUPFAM" id="SSF75169">
    <property type="entry name" value="DsrEFH-like"/>
    <property type="match status" value="1"/>
</dbReference>
<dbReference type="InterPro" id="IPR003787">
    <property type="entry name" value="Sulphur_relay_DsrE/F-like"/>
</dbReference>
<proteinExistence type="predicted"/>
<dbReference type="InterPro" id="IPR006311">
    <property type="entry name" value="TAT_signal"/>
</dbReference>
<dbReference type="Proteomes" id="UP000031631">
    <property type="component" value="Chromosome"/>
</dbReference>
<keyword evidence="2" id="KW-1185">Reference proteome</keyword>
<dbReference type="RefSeq" id="WP_052469865.1">
    <property type="nucleotide sequence ID" value="NZ_AP012273.1"/>
</dbReference>
<dbReference type="PROSITE" id="PS51318">
    <property type="entry name" value="TAT"/>
    <property type="match status" value="1"/>
</dbReference>
<dbReference type="PANTHER" id="PTHR37691:SF1">
    <property type="entry name" value="BLR3518 PROTEIN"/>
    <property type="match status" value="1"/>
</dbReference>
<accession>A0A7U6GHF9</accession>
<dbReference type="PANTHER" id="PTHR37691">
    <property type="entry name" value="BLR3518 PROTEIN"/>
    <property type="match status" value="1"/>
</dbReference>
<sequence>MTIKTMGRRHFLQYLAAFTGTTVLGPAYAHHTDTHFEDDSPHHIVYQLNRADPVYISHILFSAGEMLRKYGDDVEIVIAVFAEGIHLLGKHPLRPIPPELRQKASSLAAYGIAFHACNNTMKSLHWTKKDMVDYARIVPIGVDDIMLLQEKGFSYISW</sequence>
<name>A0A7U6GHF9_9GAMM</name>
<evidence type="ECO:0008006" key="3">
    <source>
        <dbReference type="Google" id="ProtNLM"/>
    </source>
</evidence>
<organism evidence="1 2">
    <name type="scientific">Thiolapillus brandeum</name>
    <dbReference type="NCBI Taxonomy" id="1076588"/>
    <lineage>
        <taxon>Bacteria</taxon>
        <taxon>Pseudomonadati</taxon>
        <taxon>Pseudomonadota</taxon>
        <taxon>Gammaproteobacteria</taxon>
        <taxon>Chromatiales</taxon>
        <taxon>Sedimenticolaceae</taxon>
        <taxon>Thiolapillus</taxon>
    </lineage>
</organism>
<dbReference type="Pfam" id="PF02635">
    <property type="entry name" value="DsrE"/>
    <property type="match status" value="1"/>
</dbReference>
<dbReference type="KEGG" id="tbn:TBH_C0792"/>
<dbReference type="InterPro" id="IPR027396">
    <property type="entry name" value="DsrEFH-like"/>
</dbReference>